<gene>
    <name evidence="5" type="primary">LOC111113063</name>
</gene>
<dbReference type="Gene3D" id="2.60.120.260">
    <property type="entry name" value="Galactose-binding domain-like"/>
    <property type="match status" value="1"/>
</dbReference>
<dbReference type="InterPro" id="IPR042635">
    <property type="entry name" value="MEGF10/SREC1/2-like"/>
</dbReference>
<reference evidence="5" key="1">
    <citation type="submission" date="2025-08" db="UniProtKB">
        <authorList>
            <consortium name="RefSeq"/>
        </authorList>
    </citation>
    <scope>IDENTIFICATION</scope>
    <source>
        <tissue evidence="5">Whole sample</tissue>
    </source>
</reference>
<evidence type="ECO:0000259" key="3">
    <source>
        <dbReference type="SMART" id="SM00181"/>
    </source>
</evidence>
<dbReference type="KEGG" id="cvn:111113063"/>
<organism evidence="4 5">
    <name type="scientific">Crassostrea virginica</name>
    <name type="common">Eastern oyster</name>
    <dbReference type="NCBI Taxonomy" id="6565"/>
    <lineage>
        <taxon>Eukaryota</taxon>
        <taxon>Metazoa</taxon>
        <taxon>Spiralia</taxon>
        <taxon>Lophotrochozoa</taxon>
        <taxon>Mollusca</taxon>
        <taxon>Bivalvia</taxon>
        <taxon>Autobranchia</taxon>
        <taxon>Pteriomorphia</taxon>
        <taxon>Ostreida</taxon>
        <taxon>Ostreoidea</taxon>
        <taxon>Ostreidae</taxon>
        <taxon>Crassostrea</taxon>
    </lineage>
</organism>
<feature type="domain" description="EGF-like" evidence="3">
    <location>
        <begin position="283"/>
        <end position="318"/>
    </location>
</feature>
<dbReference type="PANTHER" id="PTHR24043">
    <property type="entry name" value="SCAVENGER RECEPTOR CLASS F"/>
    <property type="match status" value="1"/>
</dbReference>
<keyword evidence="2" id="KW-0812">Transmembrane</keyword>
<dbReference type="RefSeq" id="XP_022306742.1">
    <property type="nucleotide sequence ID" value="XM_022451034.1"/>
</dbReference>
<dbReference type="SUPFAM" id="SSF49785">
    <property type="entry name" value="Galactose-binding domain-like"/>
    <property type="match status" value="1"/>
</dbReference>
<protein>
    <submittedName>
        <fullName evidence="5">Multiple epidermal growth factor-like domains protein 10</fullName>
    </submittedName>
</protein>
<keyword evidence="4" id="KW-1185">Reference proteome</keyword>
<name>A0A8B8BTR3_CRAVI</name>
<evidence type="ECO:0000256" key="1">
    <source>
        <dbReference type="ARBA" id="ARBA00022536"/>
    </source>
</evidence>
<keyword evidence="2" id="KW-0472">Membrane</keyword>
<evidence type="ECO:0000256" key="2">
    <source>
        <dbReference type="SAM" id="Phobius"/>
    </source>
</evidence>
<dbReference type="InterPro" id="IPR008979">
    <property type="entry name" value="Galactose-bd-like_sf"/>
</dbReference>
<dbReference type="InterPro" id="IPR000742">
    <property type="entry name" value="EGF"/>
</dbReference>
<dbReference type="SMART" id="SM00181">
    <property type="entry name" value="EGF"/>
    <property type="match status" value="4"/>
</dbReference>
<dbReference type="AlphaFoldDB" id="A0A8B8BTR3"/>
<dbReference type="OrthoDB" id="27819at2759"/>
<proteinExistence type="predicted"/>
<feature type="domain" description="EGF-like" evidence="3">
    <location>
        <begin position="242"/>
        <end position="272"/>
    </location>
</feature>
<feature type="domain" description="EGF-like" evidence="3">
    <location>
        <begin position="202"/>
        <end position="241"/>
    </location>
</feature>
<dbReference type="Gene3D" id="2.170.300.10">
    <property type="entry name" value="Tie2 ligand-binding domain superfamily"/>
    <property type="match status" value="1"/>
</dbReference>
<dbReference type="GeneID" id="111113063"/>
<feature type="transmembrane region" description="Helical" evidence="2">
    <location>
        <begin position="427"/>
        <end position="448"/>
    </location>
</feature>
<accession>A0A8B8BTR3</accession>
<evidence type="ECO:0000313" key="5">
    <source>
        <dbReference type="RefSeq" id="XP_022306742.1"/>
    </source>
</evidence>
<evidence type="ECO:0000313" key="4">
    <source>
        <dbReference type="Proteomes" id="UP000694844"/>
    </source>
</evidence>
<dbReference type="Proteomes" id="UP000694844">
    <property type="component" value="Chromosome 9"/>
</dbReference>
<keyword evidence="2" id="KW-1133">Transmembrane helix</keyword>
<feature type="domain" description="EGF-like" evidence="3">
    <location>
        <begin position="380"/>
        <end position="410"/>
    </location>
</feature>
<keyword evidence="1" id="KW-0245">EGF-like domain</keyword>
<dbReference type="GO" id="GO:0005044">
    <property type="term" value="F:scavenger receptor activity"/>
    <property type="evidence" value="ECO:0007669"/>
    <property type="project" value="InterPro"/>
</dbReference>
<sequence length="517" mass="57245">MASREFVTCVVCQTLTIYCIVAYDNLALNKPAWQTNPYPHRQNVGADLAVDGRKANPPKSDGQCTLSHGNDTAEWRVDLGAVYSIHHIFLQYMTGTSLWGKDNYFTVYFLGFSVYISNTTNKDEGTLCFKDTNYTKATIPNPINITCPYYGRYVIYYNNRTHPPYPEGYSEDAFSDLCEVEVYGCSTPRRFGLTCSTPCPVNCLMGRCDIEAGTCFGCVKGHNGITCNEGCIEGYFGNNCSECSSNCVNNTCHNETGDCLTCEIGYIGERCEKECDLGWYGKGCSLPCGRCRNQDTCNHFDGRCPGECEPGWSGIYCNEKCEDGYFGLGCSFPCNNLNCFNSTDCDAIHGECTSSCISNWDGPFCNYCAPFKFGEFCNNSCSDSCQENRCNKTTGHCFACSGSKYGSFCEYEKEVYQLPANAFDANIGFIVTSSILIITLTGIAIYVLKQKCFPKCRTTRDQNYELTLIPSTSGGYANIQNVQVEELPELKTSEIHESPLSPVSTFSADYINVSANE</sequence>